<feature type="non-terminal residue" evidence="1">
    <location>
        <position position="37"/>
    </location>
</feature>
<proteinExistence type="predicted"/>
<name>A0A0F9FMN4_9ZZZZ</name>
<comment type="caution">
    <text evidence="1">The sequence shown here is derived from an EMBL/GenBank/DDBJ whole genome shotgun (WGS) entry which is preliminary data.</text>
</comment>
<dbReference type="EMBL" id="LAZR01020769">
    <property type="protein sequence ID" value="KKL87684.1"/>
    <property type="molecule type" value="Genomic_DNA"/>
</dbReference>
<gene>
    <name evidence="1" type="ORF">LCGC14_1932290</name>
</gene>
<sequence>MKTLPLEKIRLDGDTQPRAAIDQEVVDEYTFLYRHPP</sequence>
<reference evidence="1" key="1">
    <citation type="journal article" date="2015" name="Nature">
        <title>Complex archaea that bridge the gap between prokaryotes and eukaryotes.</title>
        <authorList>
            <person name="Spang A."/>
            <person name="Saw J.H."/>
            <person name="Jorgensen S.L."/>
            <person name="Zaremba-Niedzwiedzka K."/>
            <person name="Martijn J."/>
            <person name="Lind A.E."/>
            <person name="van Eijk R."/>
            <person name="Schleper C."/>
            <person name="Guy L."/>
            <person name="Ettema T.J."/>
        </authorList>
    </citation>
    <scope>NUCLEOTIDE SEQUENCE</scope>
</reference>
<organism evidence="1">
    <name type="scientific">marine sediment metagenome</name>
    <dbReference type="NCBI Taxonomy" id="412755"/>
    <lineage>
        <taxon>unclassified sequences</taxon>
        <taxon>metagenomes</taxon>
        <taxon>ecological metagenomes</taxon>
    </lineage>
</organism>
<accession>A0A0F9FMN4</accession>
<protein>
    <submittedName>
        <fullName evidence="1">Uncharacterized protein</fullName>
    </submittedName>
</protein>
<dbReference type="AlphaFoldDB" id="A0A0F9FMN4"/>
<evidence type="ECO:0000313" key="1">
    <source>
        <dbReference type="EMBL" id="KKL87684.1"/>
    </source>
</evidence>